<evidence type="ECO:0000313" key="3">
    <source>
        <dbReference type="Proteomes" id="UP000317169"/>
    </source>
</evidence>
<keyword evidence="1" id="KW-0812">Transmembrane</keyword>
<evidence type="ECO:0008006" key="4">
    <source>
        <dbReference type="Google" id="ProtNLM"/>
    </source>
</evidence>
<gene>
    <name evidence="2" type="ORF">FKR84_06480</name>
</gene>
<evidence type="ECO:0000313" key="2">
    <source>
        <dbReference type="EMBL" id="TQD39041.1"/>
    </source>
</evidence>
<proteinExistence type="predicted"/>
<evidence type="ECO:0000256" key="1">
    <source>
        <dbReference type="SAM" id="Phobius"/>
    </source>
</evidence>
<dbReference type="OrthoDB" id="1445831at2"/>
<protein>
    <recommendedName>
        <fullName evidence="4">PsbP C-terminal domain-containing protein</fullName>
    </recommendedName>
</protein>
<dbReference type="EMBL" id="VIAR01000005">
    <property type="protein sequence ID" value="TQD39041.1"/>
    <property type="molecule type" value="Genomic_DNA"/>
</dbReference>
<reference evidence="2 3" key="1">
    <citation type="submission" date="2019-06" db="EMBL/GenBank/DDBJ databases">
        <title>Flavibacter putida gen. nov., sp. nov., a novel marine bacterium of the family Flavobacteriaceae isolated from coastal seawater.</title>
        <authorList>
            <person name="Feng X."/>
        </authorList>
    </citation>
    <scope>NUCLEOTIDE SEQUENCE [LARGE SCALE GENOMIC DNA]</scope>
    <source>
        <strain evidence="2 3">PLHSN227</strain>
    </source>
</reference>
<keyword evidence="3" id="KW-1185">Reference proteome</keyword>
<sequence length="203" mass="23584">MCYNTAIMLAVSRFEEKNCEQKLNKNILKKIVIYLLLLLLFTASCGTYNNDKSKQNAALENKRNSLDYNVVLPETWEAFLDIHDAVSFRPANQSDITIHLQKISPSKNKNRPLVVIAEKKIKNRSAFIKMLSVKREVKPSKFGDTYFTDGSYKLNSKKYRLREVYFTTNKNYYCFSYSAEASAYSKYLSDALLIFEKLEFKKS</sequence>
<accession>A0A507ZQZ6</accession>
<name>A0A507ZQZ6_9FLAO</name>
<organism evidence="2 3">
    <name type="scientific">Haloflavibacter putidus</name>
    <dbReference type="NCBI Taxonomy" id="2576776"/>
    <lineage>
        <taxon>Bacteria</taxon>
        <taxon>Pseudomonadati</taxon>
        <taxon>Bacteroidota</taxon>
        <taxon>Flavobacteriia</taxon>
        <taxon>Flavobacteriales</taxon>
        <taxon>Flavobacteriaceae</taxon>
        <taxon>Haloflavibacter</taxon>
    </lineage>
</organism>
<keyword evidence="1" id="KW-1133">Transmembrane helix</keyword>
<dbReference type="AlphaFoldDB" id="A0A507ZQZ6"/>
<comment type="caution">
    <text evidence="2">The sequence shown here is derived from an EMBL/GenBank/DDBJ whole genome shotgun (WGS) entry which is preliminary data.</text>
</comment>
<dbReference type="Proteomes" id="UP000317169">
    <property type="component" value="Unassembled WGS sequence"/>
</dbReference>
<feature type="transmembrane region" description="Helical" evidence="1">
    <location>
        <begin position="31"/>
        <end position="49"/>
    </location>
</feature>
<keyword evidence="1" id="KW-0472">Membrane</keyword>
<dbReference type="RefSeq" id="WP_141421489.1">
    <property type="nucleotide sequence ID" value="NZ_VIAR01000005.1"/>
</dbReference>